<protein>
    <submittedName>
        <fullName evidence="1">Uncharacterized protein</fullName>
    </submittedName>
</protein>
<reference evidence="1 2" key="1">
    <citation type="submission" date="2019-01" db="EMBL/GenBank/DDBJ databases">
        <authorList>
            <consortium name="Pathogen Informatics"/>
        </authorList>
    </citation>
    <scope>NUCLEOTIDE SEQUENCE [LARGE SCALE GENOMIC DNA]</scope>
    <source>
        <strain evidence="1 2">NCTC10181</strain>
    </source>
</reference>
<dbReference type="OrthoDB" id="398585at2"/>
<name>A0A449B1A7_9BACT</name>
<organism evidence="1 2">
    <name type="scientific">Mycoplasmopsis citelli</name>
    <dbReference type="NCBI Taxonomy" id="171281"/>
    <lineage>
        <taxon>Bacteria</taxon>
        <taxon>Bacillati</taxon>
        <taxon>Mycoplasmatota</taxon>
        <taxon>Mycoplasmoidales</taxon>
        <taxon>Metamycoplasmataceae</taxon>
        <taxon>Mycoplasmopsis</taxon>
    </lineage>
</organism>
<dbReference type="Proteomes" id="UP000290985">
    <property type="component" value="Chromosome"/>
</dbReference>
<dbReference type="EMBL" id="LR215036">
    <property type="protein sequence ID" value="VEU74387.1"/>
    <property type="molecule type" value="Genomic_DNA"/>
</dbReference>
<dbReference type="RefSeq" id="WP_129725223.1">
    <property type="nucleotide sequence ID" value="NZ_CP101807.1"/>
</dbReference>
<dbReference type="KEGG" id="mcit:NCTC10181_00224"/>
<dbReference type="AlphaFoldDB" id="A0A449B1A7"/>
<evidence type="ECO:0000313" key="2">
    <source>
        <dbReference type="Proteomes" id="UP000290985"/>
    </source>
</evidence>
<sequence length="202" mass="24559">MQTKSYIYRKDLRDEIISYFHLHNFIKIRSSHLLNIIYEFAKYKIRSLTRKVLSLHSHNNGLSEEEVQNYIYSILLEIVQYWKDFLHIPFQAYFWNTIKLKMINYINRTNNRQFDFEVKIGNKMSNLRKLIYDYTVNNATSDNGKIYNLDFIKSIASDNEYQFLESLVNQQSAESDFYTTYQRNKIIRSINFKIEQFQKDNY</sequence>
<keyword evidence="2" id="KW-1185">Reference proteome</keyword>
<accession>A0A449B1A7</accession>
<evidence type="ECO:0000313" key="1">
    <source>
        <dbReference type="EMBL" id="VEU74387.1"/>
    </source>
</evidence>
<proteinExistence type="predicted"/>
<gene>
    <name evidence="1" type="ORF">NCTC10181_00224</name>
</gene>